<gene>
    <name evidence="2" type="ORF">ABR189_29475</name>
</gene>
<dbReference type="RefSeq" id="WP_354664122.1">
    <property type="nucleotide sequence ID" value="NZ_JBEXAC010000004.1"/>
</dbReference>
<evidence type="ECO:0000313" key="3">
    <source>
        <dbReference type="Proteomes" id="UP001549749"/>
    </source>
</evidence>
<protein>
    <submittedName>
        <fullName evidence="2">Uncharacterized protein</fullName>
    </submittedName>
</protein>
<feature type="chain" id="PRO_5047418839" evidence="1">
    <location>
        <begin position="25"/>
        <end position="306"/>
    </location>
</feature>
<dbReference type="Proteomes" id="UP001549749">
    <property type="component" value="Unassembled WGS sequence"/>
</dbReference>
<accession>A0ABV2TEU4</accession>
<name>A0ABV2TEU4_9BACT</name>
<dbReference type="EMBL" id="JBEXAC010000004">
    <property type="protein sequence ID" value="MET7001549.1"/>
    <property type="molecule type" value="Genomic_DNA"/>
</dbReference>
<evidence type="ECO:0000313" key="2">
    <source>
        <dbReference type="EMBL" id="MET7001549.1"/>
    </source>
</evidence>
<evidence type="ECO:0000256" key="1">
    <source>
        <dbReference type="SAM" id="SignalP"/>
    </source>
</evidence>
<feature type="signal peptide" evidence="1">
    <location>
        <begin position="1"/>
        <end position="24"/>
    </location>
</feature>
<keyword evidence="1" id="KW-0732">Signal</keyword>
<proteinExistence type="predicted"/>
<reference evidence="2 3" key="1">
    <citation type="submission" date="2024-06" db="EMBL/GenBank/DDBJ databases">
        <title>Chitinophaga defluvii sp. nov., isolated from municipal sewage.</title>
        <authorList>
            <person name="Zhang L."/>
        </authorList>
    </citation>
    <scope>NUCLEOTIDE SEQUENCE [LARGE SCALE GENOMIC DNA]</scope>
    <source>
        <strain evidence="2 3">H8</strain>
    </source>
</reference>
<comment type="caution">
    <text evidence="2">The sequence shown here is derived from an EMBL/GenBank/DDBJ whole genome shotgun (WGS) entry which is preliminary data.</text>
</comment>
<organism evidence="2 3">
    <name type="scientific">Chitinophaga defluvii</name>
    <dbReference type="NCBI Taxonomy" id="3163343"/>
    <lineage>
        <taxon>Bacteria</taxon>
        <taxon>Pseudomonadati</taxon>
        <taxon>Bacteroidota</taxon>
        <taxon>Chitinophagia</taxon>
        <taxon>Chitinophagales</taxon>
        <taxon>Chitinophagaceae</taxon>
        <taxon>Chitinophaga</taxon>
    </lineage>
</organism>
<keyword evidence="3" id="KW-1185">Reference proteome</keyword>
<sequence>MCKFYFKKCLLITGLLLWLLPAFAQQLKLGVNPSGINKASVLELESTKQGLLLTRVSDTTAAPLNTAPDGMLIYFTVDKTLLIRKGGFWRRLIDITAVTANSWNYGGNAVSPAQNFGTTSNADLPVITNNVERMRLLAGGNLGIGTSAASTTLHIKSTTANQSGVRIENLTSTSPVTAGAGGLGVDAQGVVVRTAAAPVLYNKSGLVNNTMVIWADTITNIATGLPVVSIPAGIFTKVLNVNATAIGGTNSTDMPVVAVASYTNTSVSLIVGKSTQTLLSLLGLTIGQIAVDNRTTTRIAVTIIGY</sequence>